<evidence type="ECO:0000313" key="3">
    <source>
        <dbReference type="Proteomes" id="UP000664163"/>
    </source>
</evidence>
<accession>A0ABS3EUW1</accession>
<keyword evidence="3" id="KW-1185">Reference proteome</keyword>
<name>A0ABS3EUW1_9FLAO</name>
<reference evidence="2 3" key="1">
    <citation type="submission" date="2021-03" db="EMBL/GenBank/DDBJ databases">
        <title>Muricauda sp. CAU 1631 isolated from Incheon.</title>
        <authorList>
            <person name="Kim W."/>
        </authorList>
    </citation>
    <scope>NUCLEOTIDE SEQUENCE [LARGE SCALE GENOMIC DNA]</scope>
    <source>
        <strain evidence="2 3">CAU 1631</strain>
    </source>
</reference>
<dbReference type="EMBL" id="JAFLND010000001">
    <property type="protein sequence ID" value="MBO0330031.1"/>
    <property type="molecule type" value="Genomic_DNA"/>
</dbReference>
<feature type="chain" id="PRO_5045130427" evidence="1">
    <location>
        <begin position="27"/>
        <end position="168"/>
    </location>
</feature>
<organism evidence="2 3">
    <name type="scientific">[Muricauda] lutisoli</name>
    <dbReference type="NCBI Taxonomy" id="2816035"/>
    <lineage>
        <taxon>Bacteria</taxon>
        <taxon>Pseudomonadati</taxon>
        <taxon>Bacteroidota</taxon>
        <taxon>Flavobacteriia</taxon>
        <taxon>Flavobacteriales</taxon>
        <taxon>Flavobacteriaceae</taxon>
        <taxon>Allomuricauda</taxon>
    </lineage>
</organism>
<gene>
    <name evidence="2" type="ORF">J0X13_05685</name>
</gene>
<evidence type="ECO:0000313" key="2">
    <source>
        <dbReference type="EMBL" id="MBO0330031.1"/>
    </source>
</evidence>
<feature type="signal peptide" evidence="1">
    <location>
        <begin position="1"/>
        <end position="26"/>
    </location>
</feature>
<dbReference type="RefSeq" id="WP_207070462.1">
    <property type="nucleotide sequence ID" value="NZ_JAFLND010000001.1"/>
</dbReference>
<proteinExistence type="predicted"/>
<protein>
    <submittedName>
        <fullName evidence="2">Uncharacterized protein</fullName>
    </submittedName>
</protein>
<sequence length="168" mass="19418">MNKKHTTRICLLFISSLFFCNISATAQNKTGLVCGVLPSEINSEIYFGINLADFKNVIGSNLKLETKSNTDFRLIYSQETNLKEISSVIYYFDNENSKPLYEVIINYQNEEQAKKAATILFGQPNFDQIDWRIKIQGAPEIWSWVYKNKLVVVAKIPGSEWFNEWDKE</sequence>
<comment type="caution">
    <text evidence="2">The sequence shown here is derived from an EMBL/GenBank/DDBJ whole genome shotgun (WGS) entry which is preliminary data.</text>
</comment>
<evidence type="ECO:0000256" key="1">
    <source>
        <dbReference type="SAM" id="SignalP"/>
    </source>
</evidence>
<dbReference type="Proteomes" id="UP000664163">
    <property type="component" value="Unassembled WGS sequence"/>
</dbReference>
<keyword evidence="1" id="KW-0732">Signal</keyword>